<comment type="caution">
    <text evidence="11">The sequence shown here is derived from an EMBL/GenBank/DDBJ whole genome shotgun (WGS) entry which is preliminary data.</text>
</comment>
<keyword evidence="3 8" id="KW-0863">Zinc-finger</keyword>
<organism evidence="11 12">
    <name type="scientific">Frankliniella fusca</name>
    <dbReference type="NCBI Taxonomy" id="407009"/>
    <lineage>
        <taxon>Eukaryota</taxon>
        <taxon>Metazoa</taxon>
        <taxon>Ecdysozoa</taxon>
        <taxon>Arthropoda</taxon>
        <taxon>Hexapoda</taxon>
        <taxon>Insecta</taxon>
        <taxon>Pterygota</taxon>
        <taxon>Neoptera</taxon>
        <taxon>Paraneoptera</taxon>
        <taxon>Thysanoptera</taxon>
        <taxon>Terebrantia</taxon>
        <taxon>Thripoidea</taxon>
        <taxon>Thripidae</taxon>
        <taxon>Frankliniella</taxon>
    </lineage>
</organism>
<evidence type="ECO:0000256" key="8">
    <source>
        <dbReference type="PROSITE-ProRule" id="PRU00027"/>
    </source>
</evidence>
<evidence type="ECO:0000256" key="6">
    <source>
        <dbReference type="ARBA" id="ARBA00023163"/>
    </source>
</evidence>
<evidence type="ECO:0000256" key="7">
    <source>
        <dbReference type="ARBA" id="ARBA00023242"/>
    </source>
</evidence>
<keyword evidence="11" id="KW-0436">Ligase</keyword>
<accession>A0AAE1LJ79</accession>
<dbReference type="PROSITE" id="PS50808">
    <property type="entry name" value="ZF_BED"/>
    <property type="match status" value="1"/>
</dbReference>
<reference evidence="11" key="2">
    <citation type="journal article" date="2023" name="BMC Genomics">
        <title>Pest status, molecular evolution, and epigenetic factors derived from the genome assembly of Frankliniella fusca, a thysanopteran phytovirus vector.</title>
        <authorList>
            <person name="Catto M.A."/>
            <person name="Labadie P.E."/>
            <person name="Jacobson A.L."/>
            <person name="Kennedy G.G."/>
            <person name="Srinivasan R."/>
            <person name="Hunt B.G."/>
        </authorList>
    </citation>
    <scope>NUCLEOTIDE SEQUENCE</scope>
    <source>
        <strain evidence="11">PL_HMW_Pooled</strain>
    </source>
</reference>
<dbReference type="SMART" id="SM00614">
    <property type="entry name" value="ZnF_BED"/>
    <property type="match status" value="1"/>
</dbReference>
<dbReference type="Proteomes" id="UP001219518">
    <property type="component" value="Unassembled WGS sequence"/>
</dbReference>
<feature type="compositionally biased region" description="Low complexity" evidence="9">
    <location>
        <begin position="85"/>
        <end position="105"/>
    </location>
</feature>
<dbReference type="EMBL" id="JAHWGI010000987">
    <property type="protein sequence ID" value="KAK3920047.1"/>
    <property type="molecule type" value="Genomic_DNA"/>
</dbReference>
<dbReference type="AlphaFoldDB" id="A0AAE1LJ79"/>
<evidence type="ECO:0000259" key="10">
    <source>
        <dbReference type="PROSITE" id="PS50808"/>
    </source>
</evidence>
<evidence type="ECO:0000313" key="12">
    <source>
        <dbReference type="Proteomes" id="UP001219518"/>
    </source>
</evidence>
<proteinExistence type="predicted"/>
<dbReference type="InterPro" id="IPR012337">
    <property type="entry name" value="RNaseH-like_sf"/>
</dbReference>
<keyword evidence="12" id="KW-1185">Reference proteome</keyword>
<name>A0AAE1LJ79_9NEOP</name>
<evidence type="ECO:0000256" key="5">
    <source>
        <dbReference type="ARBA" id="ARBA00023015"/>
    </source>
</evidence>
<dbReference type="Pfam" id="PF02892">
    <property type="entry name" value="zf-BED"/>
    <property type="match status" value="1"/>
</dbReference>
<feature type="region of interest" description="Disordered" evidence="9">
    <location>
        <begin position="54"/>
        <end position="123"/>
    </location>
</feature>
<evidence type="ECO:0000313" key="11">
    <source>
        <dbReference type="EMBL" id="KAK3920047.1"/>
    </source>
</evidence>
<comment type="subcellular location">
    <subcellularLocation>
        <location evidence="1">Nucleus</location>
    </subcellularLocation>
</comment>
<dbReference type="GO" id="GO:0016874">
    <property type="term" value="F:ligase activity"/>
    <property type="evidence" value="ECO:0007669"/>
    <property type="project" value="UniProtKB-KW"/>
</dbReference>
<keyword evidence="4" id="KW-0862">Zinc</keyword>
<evidence type="ECO:0000256" key="3">
    <source>
        <dbReference type="ARBA" id="ARBA00022771"/>
    </source>
</evidence>
<dbReference type="GO" id="GO:0005634">
    <property type="term" value="C:nucleus"/>
    <property type="evidence" value="ECO:0007669"/>
    <property type="project" value="UniProtKB-SubCell"/>
</dbReference>
<protein>
    <submittedName>
        <fullName evidence="11">E3 SUMO-protein ligase ZBED1</fullName>
    </submittedName>
</protein>
<dbReference type="InterPro" id="IPR003656">
    <property type="entry name" value="Znf_BED"/>
</dbReference>
<dbReference type="InterPro" id="IPR052035">
    <property type="entry name" value="ZnF_BED_domain_contain"/>
</dbReference>
<keyword evidence="7" id="KW-0539">Nucleus</keyword>
<feature type="domain" description="BED-type" evidence="10">
    <location>
        <begin position="4"/>
        <end position="55"/>
    </location>
</feature>
<evidence type="ECO:0000256" key="4">
    <source>
        <dbReference type="ARBA" id="ARBA00022833"/>
    </source>
</evidence>
<keyword evidence="2" id="KW-0479">Metal-binding</keyword>
<sequence length="627" mass="71761">MSSRKRSAVWALFAEDPTTKVAKCNKCGKRYNKPATETLRYHLLRAHCISVPEEVSSMRKKSGGDRRDREEDADADLLSEQEVRQQNARDAAGQAQDGLGDGQPQRRQPEAPSPSSSFEGPMDKCLSSALGYSNVFKALQPLWKPPTEPTVTKRLEEKYDKLRESFGRRIASADHLSLTVDVWCHEETMRSYLGLTVHFREGTGIVHVETGIKYMPERKTSENLRTAMRQAAIGLDVSKPPSEQERADILIIPENEEEAEQLLEDVPEDADNEDDGGAAVLSLRPLLMKVKRIVSFFRTSDVASRMLIDFQVQAGKKEHEALKLIREVRTRWNSCYYMLERFLLLTDPVSCFLLQLQRERGATKRKPPNLIPGDQLEILTEIVAKFKYAMRDELNGVIHGNGIETLCKMLIIKTQNVTRRDPLETATSTMRGKGVPGVLESQYKPSMTKAEKISQTRVQKELLLASTVKEEDRDWHDITAKMNETYELQRELIVEVTRTIKKRVDLEDEDEDETEDDFQEEKMMLKLMNKWPFLFALKPMSNHHKRLTGHNLEERLNTYMADPDNLDYLKKFLKSSSSANLKNVVMFDKMERRSNSVTNGSKLLLAVCMLANHFKEDYSTFLHTVEV</sequence>
<dbReference type="PANTHER" id="PTHR46481">
    <property type="entry name" value="ZINC FINGER BED DOMAIN-CONTAINING PROTEIN 4"/>
    <property type="match status" value="1"/>
</dbReference>
<dbReference type="GO" id="GO:0008270">
    <property type="term" value="F:zinc ion binding"/>
    <property type="evidence" value="ECO:0007669"/>
    <property type="project" value="UniProtKB-KW"/>
</dbReference>
<keyword evidence="5" id="KW-0805">Transcription regulation</keyword>
<dbReference type="PANTHER" id="PTHR46481:SF10">
    <property type="entry name" value="ZINC FINGER BED DOMAIN-CONTAINING PROTEIN 39"/>
    <property type="match status" value="1"/>
</dbReference>
<dbReference type="GO" id="GO:0003677">
    <property type="term" value="F:DNA binding"/>
    <property type="evidence" value="ECO:0007669"/>
    <property type="project" value="InterPro"/>
</dbReference>
<evidence type="ECO:0000256" key="1">
    <source>
        <dbReference type="ARBA" id="ARBA00004123"/>
    </source>
</evidence>
<gene>
    <name evidence="11" type="ORF">KUF71_009334</name>
</gene>
<evidence type="ECO:0000256" key="9">
    <source>
        <dbReference type="SAM" id="MobiDB-lite"/>
    </source>
</evidence>
<keyword evidence="6" id="KW-0804">Transcription</keyword>
<dbReference type="SUPFAM" id="SSF53098">
    <property type="entry name" value="Ribonuclease H-like"/>
    <property type="match status" value="1"/>
</dbReference>
<reference evidence="11" key="1">
    <citation type="submission" date="2021-07" db="EMBL/GenBank/DDBJ databases">
        <authorList>
            <person name="Catto M.A."/>
            <person name="Jacobson A."/>
            <person name="Kennedy G."/>
            <person name="Labadie P."/>
            <person name="Hunt B.G."/>
            <person name="Srinivasan R."/>
        </authorList>
    </citation>
    <scope>NUCLEOTIDE SEQUENCE</scope>
    <source>
        <strain evidence="11">PL_HMW_Pooled</strain>
        <tissue evidence="11">Head</tissue>
    </source>
</reference>
<evidence type="ECO:0000256" key="2">
    <source>
        <dbReference type="ARBA" id="ARBA00022723"/>
    </source>
</evidence>